<dbReference type="InterPro" id="IPR038765">
    <property type="entry name" value="Papain-like_cys_pep_sf"/>
</dbReference>
<feature type="signal peptide" evidence="3">
    <location>
        <begin position="1"/>
        <end position="21"/>
    </location>
</feature>
<dbReference type="InterPro" id="IPR011635">
    <property type="entry name" value="CARDB"/>
</dbReference>
<dbReference type="Gene3D" id="2.60.40.10">
    <property type="entry name" value="Immunoglobulins"/>
    <property type="match status" value="2"/>
</dbReference>
<dbReference type="RefSeq" id="WP_080800851.1">
    <property type="nucleotide sequence ID" value="NZ_LT828541.1"/>
</dbReference>
<dbReference type="SMART" id="SM00645">
    <property type="entry name" value="Pept_C1"/>
    <property type="match status" value="1"/>
</dbReference>
<dbReference type="Pfam" id="PF00112">
    <property type="entry name" value="Peptidase_C1"/>
    <property type="match status" value="1"/>
</dbReference>
<evidence type="ECO:0000256" key="1">
    <source>
        <dbReference type="ARBA" id="ARBA00008455"/>
    </source>
</evidence>
<dbReference type="InterPro" id="IPR015919">
    <property type="entry name" value="Cadherin-like_sf"/>
</dbReference>
<feature type="chain" id="PRO_5012303267" description="Peptidase C1A papain C-terminal domain-containing protein" evidence="3">
    <location>
        <begin position="22"/>
        <end position="901"/>
    </location>
</feature>
<dbReference type="InterPro" id="IPR025660">
    <property type="entry name" value="Pept_his_AS"/>
</dbReference>
<organism evidence="5 6">
    <name type="scientific">Desulfamplus magnetovallimortis</name>
    <dbReference type="NCBI Taxonomy" id="1246637"/>
    <lineage>
        <taxon>Bacteria</taxon>
        <taxon>Pseudomonadati</taxon>
        <taxon>Thermodesulfobacteriota</taxon>
        <taxon>Desulfobacteria</taxon>
        <taxon>Desulfobacterales</taxon>
        <taxon>Desulfobacteraceae</taxon>
        <taxon>Desulfamplus</taxon>
    </lineage>
</organism>
<feature type="domain" description="Peptidase C1A papain C-terminal" evidence="4">
    <location>
        <begin position="267"/>
        <end position="483"/>
    </location>
</feature>
<dbReference type="SUPFAM" id="SSF54001">
    <property type="entry name" value="Cysteine proteinases"/>
    <property type="match status" value="1"/>
</dbReference>
<reference evidence="5 6" key="1">
    <citation type="submission" date="2017-03" db="EMBL/GenBank/DDBJ databases">
        <authorList>
            <person name="Afonso C.L."/>
            <person name="Miller P.J."/>
            <person name="Scott M.A."/>
            <person name="Spackman E."/>
            <person name="Goraichik I."/>
            <person name="Dimitrov K.M."/>
            <person name="Suarez D.L."/>
            <person name="Swayne D.E."/>
        </authorList>
    </citation>
    <scope>NUCLEOTIDE SEQUENCE [LARGE SCALE GENOMIC DNA]</scope>
    <source>
        <strain evidence="5">PRJEB14757</strain>
    </source>
</reference>
<keyword evidence="6" id="KW-1185">Reference proteome</keyword>
<feature type="compositionally biased region" description="Polar residues" evidence="2">
    <location>
        <begin position="767"/>
        <end position="818"/>
    </location>
</feature>
<dbReference type="GO" id="GO:0008234">
    <property type="term" value="F:cysteine-type peptidase activity"/>
    <property type="evidence" value="ECO:0007669"/>
    <property type="project" value="InterPro"/>
</dbReference>
<keyword evidence="3" id="KW-0732">Signal</keyword>
<dbReference type="PROSITE" id="PS00639">
    <property type="entry name" value="THIOL_PROTEASE_HIS"/>
    <property type="match status" value="1"/>
</dbReference>
<dbReference type="InterPro" id="IPR013783">
    <property type="entry name" value="Ig-like_fold"/>
</dbReference>
<gene>
    <name evidence="5" type="ORF">MTBBW1_420035</name>
</gene>
<accession>A0A1W1HH51</accession>
<dbReference type="SUPFAM" id="SSF49313">
    <property type="entry name" value="Cadherin-like"/>
    <property type="match status" value="1"/>
</dbReference>
<evidence type="ECO:0000313" key="6">
    <source>
        <dbReference type="Proteomes" id="UP000191931"/>
    </source>
</evidence>
<protein>
    <recommendedName>
        <fullName evidence="4">Peptidase C1A papain C-terminal domain-containing protein</fullName>
    </recommendedName>
</protein>
<dbReference type="STRING" id="1246637.MTBBW1_420035"/>
<dbReference type="CDD" id="cd02619">
    <property type="entry name" value="Peptidase_C1"/>
    <property type="match status" value="1"/>
</dbReference>
<dbReference type="EMBL" id="FWEV01000284">
    <property type="protein sequence ID" value="SLM31770.1"/>
    <property type="molecule type" value="Genomic_DNA"/>
</dbReference>
<dbReference type="AlphaFoldDB" id="A0A1W1HH51"/>
<evidence type="ECO:0000256" key="2">
    <source>
        <dbReference type="SAM" id="MobiDB-lite"/>
    </source>
</evidence>
<dbReference type="CDD" id="cd11304">
    <property type="entry name" value="Cadherin_repeat"/>
    <property type="match status" value="1"/>
</dbReference>
<dbReference type="InterPro" id="IPR013128">
    <property type="entry name" value="Peptidase_C1A"/>
</dbReference>
<evidence type="ECO:0000259" key="4">
    <source>
        <dbReference type="SMART" id="SM00645"/>
    </source>
</evidence>
<feature type="region of interest" description="Disordered" evidence="2">
    <location>
        <begin position="767"/>
        <end position="836"/>
    </location>
</feature>
<dbReference type="Pfam" id="PF07705">
    <property type="entry name" value="CARDB"/>
    <property type="match status" value="1"/>
</dbReference>
<dbReference type="GO" id="GO:0016020">
    <property type="term" value="C:membrane"/>
    <property type="evidence" value="ECO:0007669"/>
    <property type="project" value="InterPro"/>
</dbReference>
<comment type="similarity">
    <text evidence="1">Belongs to the peptidase C1 family.</text>
</comment>
<name>A0A1W1HH51_9BACT</name>
<dbReference type="GO" id="GO:0006508">
    <property type="term" value="P:proteolysis"/>
    <property type="evidence" value="ECO:0007669"/>
    <property type="project" value="InterPro"/>
</dbReference>
<evidence type="ECO:0000256" key="3">
    <source>
        <dbReference type="SAM" id="SignalP"/>
    </source>
</evidence>
<dbReference type="InterPro" id="IPR000668">
    <property type="entry name" value="Peptidase_C1A_C"/>
</dbReference>
<evidence type="ECO:0000313" key="5">
    <source>
        <dbReference type="EMBL" id="SLM31770.1"/>
    </source>
</evidence>
<dbReference type="Gene3D" id="3.90.70.10">
    <property type="entry name" value="Cysteine proteinases"/>
    <property type="match status" value="1"/>
</dbReference>
<dbReference type="GO" id="GO:0005509">
    <property type="term" value="F:calcium ion binding"/>
    <property type="evidence" value="ECO:0007669"/>
    <property type="project" value="InterPro"/>
</dbReference>
<proteinExistence type="inferred from homology"/>
<sequence>MKKQLLIIFFILLLLPGLAGANCATVELNSGITMDISCAEFQGSRYRIVLGLYDNPSDSSTLFFRYQGSYSSNSDSSCAVIDDYLNINVSCVEFQGQKFSLMLELYQNSADPFGIYWKTVNIGLAGDVTDGGDGKPVADSITLNVDSSVPYIVQQLSAHDPDNDVIIYELVSPSSGTGYEDAYINPSSGKLYLTHVPSGNDSFSISFRVTDGKFFSDPATVSVTVTYLSEDEKNTGKNDVDPEEYARFALSTLRSDLFGLVGAEPTTPTSVDLSDNFPTPGDQGQQNSCVGWATAYALKSYQEKVEIGWSLNTPEHLFSPAFLYNQINYGQDNGSYIYEALDLAVDKGLATLSTMPYSDRDYRTQPSQAAFTEASKFKAASWRRVNDTSQIKAALANGMPVVGGIAVYQQLMDLSGSGSVYNTTSGANQGGHAITIVGYDDNRYGGAFKVINSWGQYWGDNGYFWMPYNFAASGVMSEAYVLEDSENSDTVVPVEPTQPEPDDSELPNLVVESWKIPSYDPSPRGRGYLLYSIKNTGTGVAQEGARVALMLSRNSDFSSSDHTVVYEIIPELPSGYSLYRDEDNPIYFNLPDTVSGTYYMAVVVDPMNALDESREDDNTSLSDTKVTISNTLPDLSVNTWYAEWDSRGNGILTYEVINSGASSTTSMDWDINLILDRDQIVGNGNEIYLFYESAQFLLEPEGYIYRDYTNPAYFDLYYSYGGNPVPTGTYYMALWVDDLDMESESNELNNGSYSWGTVRISGRYGVAQSSQEGSENNQEDGQTSQENGDSSMTSMKISRSATTSMDVEGSTNIANSPELSGFSDDSGKGGKAYNGKRLPTSEILWKKVEISRNGTGKTEIEVINDNQGQKSATLESPCGNCKSASSRTEVIFPTKSRIMMK</sequence>
<dbReference type="PANTHER" id="PTHR12411">
    <property type="entry name" value="CYSTEINE PROTEASE FAMILY C1-RELATED"/>
    <property type="match status" value="1"/>
</dbReference>
<dbReference type="OrthoDB" id="5318987at2"/>
<dbReference type="Gene3D" id="2.60.40.60">
    <property type="entry name" value="Cadherins"/>
    <property type="match status" value="1"/>
</dbReference>
<dbReference type="Proteomes" id="UP000191931">
    <property type="component" value="Unassembled WGS sequence"/>
</dbReference>